<evidence type="ECO:0008006" key="3">
    <source>
        <dbReference type="Google" id="ProtNLM"/>
    </source>
</evidence>
<dbReference type="RefSeq" id="WP_307445613.1">
    <property type="nucleotide sequence ID" value="NZ_JAUTAL010000001.1"/>
</dbReference>
<reference evidence="1 2" key="1">
    <citation type="submission" date="2023-07" db="EMBL/GenBank/DDBJ databases">
        <title>Functional and genomic diversity of the sorghum phyllosphere microbiome.</title>
        <authorList>
            <person name="Shade A."/>
        </authorList>
    </citation>
    <scope>NUCLEOTIDE SEQUENCE [LARGE SCALE GENOMIC DNA]</scope>
    <source>
        <strain evidence="1 2">SORGH_AS_1064</strain>
    </source>
</reference>
<proteinExistence type="predicted"/>
<dbReference type="EMBL" id="JAUTAL010000001">
    <property type="protein sequence ID" value="MDQ1095117.1"/>
    <property type="molecule type" value="Genomic_DNA"/>
</dbReference>
<accession>A0ABU0TDP6</accession>
<keyword evidence="2" id="KW-1185">Reference proteome</keyword>
<sequence length="306" mass="35947">MKSILSKIGMVMLRESQLDFIKHYYGTIQENLFISDNNAVFSIIFSKDRAMQLDAFLRSYFTYVTNPGTVKILYYVSSQEHDESYETLKELYSDKPVVFIKETHFRDQLISTLEESVEDKVILFVDDMLFTRKIDFKSLTEIDPFKNIVALSRGKDLLYSTVLSKKIETPRFKKSENNWLSFSWSEIKEFSDWTFPLGTSGYMYSRKELLYMLKSISFKAPNSMEGQMQLFNIYFKDRKGICGEQVITPCIHANITQTEGYNPVTGHFSLEELLQEWKSGKRIKFEEFYELPVTEAEVKKYSFVDR</sequence>
<gene>
    <name evidence="1" type="ORF">QE404_000264</name>
</gene>
<comment type="caution">
    <text evidence="1">The sequence shown here is derived from an EMBL/GenBank/DDBJ whole genome shotgun (WGS) entry which is preliminary data.</text>
</comment>
<organism evidence="1 2">
    <name type="scientific">Chryseobacterium camelliae</name>
    <dbReference type="NCBI Taxonomy" id="1265445"/>
    <lineage>
        <taxon>Bacteria</taxon>
        <taxon>Pseudomonadati</taxon>
        <taxon>Bacteroidota</taxon>
        <taxon>Flavobacteriia</taxon>
        <taxon>Flavobacteriales</taxon>
        <taxon>Weeksellaceae</taxon>
        <taxon>Chryseobacterium group</taxon>
        <taxon>Chryseobacterium</taxon>
    </lineage>
</organism>
<protein>
    <recommendedName>
        <fullName evidence="3">Glycosyl transferase family 2</fullName>
    </recommendedName>
</protein>
<dbReference type="Proteomes" id="UP001225072">
    <property type="component" value="Unassembled WGS sequence"/>
</dbReference>
<evidence type="ECO:0000313" key="2">
    <source>
        <dbReference type="Proteomes" id="UP001225072"/>
    </source>
</evidence>
<evidence type="ECO:0000313" key="1">
    <source>
        <dbReference type="EMBL" id="MDQ1095117.1"/>
    </source>
</evidence>
<name>A0ABU0TDP6_9FLAO</name>